<accession>A0A1F4ZCI4</accession>
<dbReference type="EMBL" id="MEXN01000003">
    <property type="protein sequence ID" value="OGD04022.1"/>
    <property type="molecule type" value="Genomic_DNA"/>
</dbReference>
<feature type="transmembrane region" description="Helical" evidence="1">
    <location>
        <begin position="202"/>
        <end position="222"/>
    </location>
</feature>
<name>A0A1F4ZCI4_9BACT</name>
<evidence type="ECO:0000313" key="3">
    <source>
        <dbReference type="Proteomes" id="UP000177080"/>
    </source>
</evidence>
<organism evidence="2 3">
    <name type="scientific">Candidatus Amesbacteria bacterium RIFCSPLOWO2_01_FULL_48_25</name>
    <dbReference type="NCBI Taxonomy" id="1797259"/>
    <lineage>
        <taxon>Bacteria</taxon>
        <taxon>Candidatus Amesiibacteriota</taxon>
    </lineage>
</organism>
<sequence length="507" mass="58089">MLKRLFSHWPICIIFIFGFWLRIQYLPSGQLMFSYDQARDAFTINNELLRGDLKIQGPPTSTRDFFHGVLYYYVLAPGYFLGHGSPTIAAIWLSAVNSVGIFLAYFIALQLLKNRFWAGITSLLIAVSYEQTQYSIYLANTTLATIFVPLIYFGLWLWRNQKKPGSFLTGLALGLSFQANFIFIYHLAVIVFSFLISKVRPSLRQVAVFIGVFLLTTSTMWLSEIKFGFPSRSGPAGLLNRSTYSRLQVSPTTILNTSIHQFKRLVSLNITPTHPSLAIIFFVICYLGFGIFGRKPDWWWLFSVSLVSFAPPLVLGGIGTPYIHAGLGLAVILFFVYFFSQFFSKFPPLVSFFLIPIVFSNLAYISRNNSKGETEFAIQKTMTLRHELDAIDYMYSEAQGKPFTFNSITAPLYINTTWSYLFNWYAKDKYGYFPFWHGRNQIGLQGNNLSRPPQDIHSVFVIIEPSQGLPQDLTDKILDEEKYYSSFNHQKQFGEITVQNRTRRTSE</sequence>
<feature type="transmembrane region" description="Helical" evidence="1">
    <location>
        <begin position="88"/>
        <end position="108"/>
    </location>
</feature>
<dbReference type="STRING" id="1797259.A2989_01330"/>
<reference evidence="2 3" key="1">
    <citation type="journal article" date="2016" name="Nat. Commun.">
        <title>Thousands of microbial genomes shed light on interconnected biogeochemical processes in an aquifer system.</title>
        <authorList>
            <person name="Anantharaman K."/>
            <person name="Brown C.T."/>
            <person name="Hug L.A."/>
            <person name="Sharon I."/>
            <person name="Castelle C.J."/>
            <person name="Probst A.J."/>
            <person name="Thomas B.C."/>
            <person name="Singh A."/>
            <person name="Wilkins M.J."/>
            <person name="Karaoz U."/>
            <person name="Brodie E.L."/>
            <person name="Williams K.H."/>
            <person name="Hubbard S.S."/>
            <person name="Banfield J.F."/>
        </authorList>
    </citation>
    <scope>NUCLEOTIDE SEQUENCE [LARGE SCALE GENOMIC DNA]</scope>
</reference>
<gene>
    <name evidence="2" type="ORF">A2989_01330</name>
</gene>
<keyword evidence="1" id="KW-1133">Transmembrane helix</keyword>
<dbReference type="AlphaFoldDB" id="A0A1F4ZCI4"/>
<protein>
    <recommendedName>
        <fullName evidence="4">Glycosyltransferase RgtA/B/C/D-like domain-containing protein</fullName>
    </recommendedName>
</protein>
<feature type="transmembrane region" description="Helical" evidence="1">
    <location>
        <begin position="137"/>
        <end position="158"/>
    </location>
</feature>
<feature type="transmembrane region" description="Helical" evidence="1">
    <location>
        <begin position="273"/>
        <end position="292"/>
    </location>
</feature>
<feature type="transmembrane region" description="Helical" evidence="1">
    <location>
        <begin position="322"/>
        <end position="340"/>
    </location>
</feature>
<feature type="transmembrane region" description="Helical" evidence="1">
    <location>
        <begin position="298"/>
        <end position="315"/>
    </location>
</feature>
<keyword evidence="1" id="KW-0812">Transmembrane</keyword>
<feature type="transmembrane region" description="Helical" evidence="1">
    <location>
        <begin position="6"/>
        <end position="23"/>
    </location>
</feature>
<feature type="transmembrane region" description="Helical" evidence="1">
    <location>
        <begin position="170"/>
        <end position="196"/>
    </location>
</feature>
<evidence type="ECO:0000313" key="2">
    <source>
        <dbReference type="EMBL" id="OGD04022.1"/>
    </source>
</evidence>
<dbReference type="Proteomes" id="UP000177080">
    <property type="component" value="Unassembled WGS sequence"/>
</dbReference>
<comment type="caution">
    <text evidence="2">The sequence shown here is derived from an EMBL/GenBank/DDBJ whole genome shotgun (WGS) entry which is preliminary data.</text>
</comment>
<feature type="transmembrane region" description="Helical" evidence="1">
    <location>
        <begin position="346"/>
        <end position="365"/>
    </location>
</feature>
<evidence type="ECO:0008006" key="4">
    <source>
        <dbReference type="Google" id="ProtNLM"/>
    </source>
</evidence>
<evidence type="ECO:0000256" key="1">
    <source>
        <dbReference type="SAM" id="Phobius"/>
    </source>
</evidence>
<proteinExistence type="predicted"/>
<keyword evidence="1" id="KW-0472">Membrane</keyword>